<name>A0A9P3PHR9_LYOSH</name>
<keyword evidence="2" id="KW-1185">Reference proteome</keyword>
<gene>
    <name evidence="1" type="ORF">LshimejAT787_0212530</name>
</gene>
<protein>
    <submittedName>
        <fullName evidence="1">Uncharacterized protein</fullName>
    </submittedName>
</protein>
<organism evidence="1 2">
    <name type="scientific">Lyophyllum shimeji</name>
    <name type="common">Hon-shimeji</name>
    <name type="synonym">Tricholoma shimeji</name>
    <dbReference type="NCBI Taxonomy" id="47721"/>
    <lineage>
        <taxon>Eukaryota</taxon>
        <taxon>Fungi</taxon>
        <taxon>Dikarya</taxon>
        <taxon>Basidiomycota</taxon>
        <taxon>Agaricomycotina</taxon>
        <taxon>Agaricomycetes</taxon>
        <taxon>Agaricomycetidae</taxon>
        <taxon>Agaricales</taxon>
        <taxon>Tricholomatineae</taxon>
        <taxon>Lyophyllaceae</taxon>
        <taxon>Lyophyllum</taxon>
    </lineage>
</organism>
<sequence length="122" mass="13083">MVRGKIMLDAPVSTTDCLDVPLKSGEEFVPAACTEKMGVCLGERAFRLEITSTTRAFIVETASFRIPSIRDSGSSGAGGELDPTVTAPLRFLATREQFLYGVSSGYTILAHRSLNPTAVLEI</sequence>
<comment type="caution">
    <text evidence="1">The sequence shown here is derived from an EMBL/GenBank/DDBJ whole genome shotgun (WGS) entry which is preliminary data.</text>
</comment>
<proteinExistence type="predicted"/>
<dbReference type="Proteomes" id="UP001063166">
    <property type="component" value="Unassembled WGS sequence"/>
</dbReference>
<evidence type="ECO:0000313" key="1">
    <source>
        <dbReference type="EMBL" id="GLB35688.1"/>
    </source>
</evidence>
<accession>A0A9P3PHR9</accession>
<dbReference type="EMBL" id="BRPK01000002">
    <property type="protein sequence ID" value="GLB35688.1"/>
    <property type="molecule type" value="Genomic_DNA"/>
</dbReference>
<reference evidence="1" key="1">
    <citation type="submission" date="2022-07" db="EMBL/GenBank/DDBJ databases">
        <title>The genome of Lyophyllum shimeji provides insight into the initial evolution of ectomycorrhizal fungal genome.</title>
        <authorList>
            <person name="Kobayashi Y."/>
            <person name="Shibata T."/>
            <person name="Hirakawa H."/>
            <person name="Shigenobu S."/>
            <person name="Nishiyama T."/>
            <person name="Yamada A."/>
            <person name="Hasebe M."/>
            <person name="Kawaguchi M."/>
        </authorList>
    </citation>
    <scope>NUCLEOTIDE SEQUENCE</scope>
    <source>
        <strain evidence="1">AT787</strain>
    </source>
</reference>
<dbReference type="AlphaFoldDB" id="A0A9P3PHR9"/>
<evidence type="ECO:0000313" key="2">
    <source>
        <dbReference type="Proteomes" id="UP001063166"/>
    </source>
</evidence>